<dbReference type="Proteomes" id="UP000638313">
    <property type="component" value="Unassembled WGS sequence"/>
</dbReference>
<sequence>MMVTIKAEWQHDGRGVQCELVLKDPQRGTVTLPATLVIDKDDVETPQMLVKGPLKITAEAPGLAGITLSSEPA</sequence>
<comment type="caution">
    <text evidence="1">The sequence shown here is derived from an EMBL/GenBank/DDBJ whole genome shotgun (WGS) entry which is preliminary data.</text>
</comment>
<dbReference type="AlphaFoldDB" id="A0A919EA20"/>
<name>A0A919EA20_9ACTN</name>
<proteinExistence type="predicted"/>
<accession>A0A919EA20</accession>
<organism evidence="1 2">
    <name type="scientific">Streptomyces mashuensis</name>
    <dbReference type="NCBI Taxonomy" id="33904"/>
    <lineage>
        <taxon>Bacteria</taxon>
        <taxon>Bacillati</taxon>
        <taxon>Actinomycetota</taxon>
        <taxon>Actinomycetes</taxon>
        <taxon>Kitasatosporales</taxon>
        <taxon>Streptomycetaceae</taxon>
        <taxon>Streptomyces</taxon>
    </lineage>
</organism>
<gene>
    <name evidence="1" type="ORF">GCM10010218_12820</name>
</gene>
<reference evidence="1" key="2">
    <citation type="submission" date="2020-09" db="EMBL/GenBank/DDBJ databases">
        <authorList>
            <person name="Sun Q."/>
            <person name="Ohkuma M."/>
        </authorList>
    </citation>
    <scope>NUCLEOTIDE SEQUENCE</scope>
    <source>
        <strain evidence="1">JCM 4059</strain>
    </source>
</reference>
<keyword evidence="2" id="KW-1185">Reference proteome</keyword>
<evidence type="ECO:0000313" key="2">
    <source>
        <dbReference type="Proteomes" id="UP000638313"/>
    </source>
</evidence>
<dbReference type="RefSeq" id="WP_190128438.1">
    <property type="nucleotide sequence ID" value="NZ_BNBD01000002.1"/>
</dbReference>
<protein>
    <submittedName>
        <fullName evidence="1">Uncharacterized protein</fullName>
    </submittedName>
</protein>
<dbReference type="EMBL" id="BNBD01000002">
    <property type="protein sequence ID" value="GHF33167.1"/>
    <property type="molecule type" value="Genomic_DNA"/>
</dbReference>
<reference evidence="1" key="1">
    <citation type="journal article" date="2014" name="Int. J. Syst. Evol. Microbiol.">
        <title>Complete genome sequence of Corynebacterium casei LMG S-19264T (=DSM 44701T), isolated from a smear-ripened cheese.</title>
        <authorList>
            <consortium name="US DOE Joint Genome Institute (JGI-PGF)"/>
            <person name="Walter F."/>
            <person name="Albersmeier A."/>
            <person name="Kalinowski J."/>
            <person name="Ruckert C."/>
        </authorList>
    </citation>
    <scope>NUCLEOTIDE SEQUENCE</scope>
    <source>
        <strain evidence="1">JCM 4059</strain>
    </source>
</reference>
<evidence type="ECO:0000313" key="1">
    <source>
        <dbReference type="EMBL" id="GHF33167.1"/>
    </source>
</evidence>